<proteinExistence type="predicted"/>
<gene>
    <name evidence="1" type="ORF">RRF57_006917</name>
</gene>
<keyword evidence="2" id="KW-1185">Reference proteome</keyword>
<protein>
    <submittedName>
        <fullName evidence="1">Uncharacterized protein</fullName>
    </submittedName>
</protein>
<dbReference type="Proteomes" id="UP001305414">
    <property type="component" value="Unassembled WGS sequence"/>
</dbReference>
<accession>A0AAN7Z5W3</accession>
<reference evidence="1 2" key="1">
    <citation type="submission" date="2023-10" db="EMBL/GenBank/DDBJ databases">
        <title>Draft genome sequence of Xylaria bambusicola isolate GMP-LS, the root and basal stem rot pathogen of sugarcane in Indonesia.</title>
        <authorList>
            <person name="Selvaraj P."/>
            <person name="Muralishankar V."/>
            <person name="Muruganantham S."/>
            <person name="Sp S."/>
            <person name="Haryani S."/>
            <person name="Lau K.J.X."/>
            <person name="Naqvi N.I."/>
        </authorList>
    </citation>
    <scope>NUCLEOTIDE SEQUENCE [LARGE SCALE GENOMIC DNA]</scope>
    <source>
        <strain evidence="1">GMP-LS</strain>
    </source>
</reference>
<organism evidence="1 2">
    <name type="scientific">Xylaria bambusicola</name>
    <dbReference type="NCBI Taxonomy" id="326684"/>
    <lineage>
        <taxon>Eukaryota</taxon>
        <taxon>Fungi</taxon>
        <taxon>Dikarya</taxon>
        <taxon>Ascomycota</taxon>
        <taxon>Pezizomycotina</taxon>
        <taxon>Sordariomycetes</taxon>
        <taxon>Xylariomycetidae</taxon>
        <taxon>Xylariales</taxon>
        <taxon>Xylariaceae</taxon>
        <taxon>Xylaria</taxon>
    </lineage>
</organism>
<name>A0AAN7Z5W3_9PEZI</name>
<evidence type="ECO:0000313" key="1">
    <source>
        <dbReference type="EMBL" id="KAK5631202.1"/>
    </source>
</evidence>
<sequence length="109" mass="12662">MHLYLLLLTNKMNNDCSISKGEKRCVIQVDIATPTSLLTLEHACPYTHTAPYLHGEQDFFPILSVWLSGQLYLRIVSIVRTWLRKCLEMRKSAVLDMNLDIEWFAYLMA</sequence>
<comment type="caution">
    <text evidence="1">The sequence shown here is derived from an EMBL/GenBank/DDBJ whole genome shotgun (WGS) entry which is preliminary data.</text>
</comment>
<evidence type="ECO:0000313" key="2">
    <source>
        <dbReference type="Proteomes" id="UP001305414"/>
    </source>
</evidence>
<dbReference type="AlphaFoldDB" id="A0AAN7Z5W3"/>
<dbReference type="EMBL" id="JAWHQM010000018">
    <property type="protein sequence ID" value="KAK5631202.1"/>
    <property type="molecule type" value="Genomic_DNA"/>
</dbReference>